<keyword evidence="8" id="KW-1185">Reference proteome</keyword>
<dbReference type="PROSITE" id="PS50125">
    <property type="entry name" value="GUANYLATE_CYCLASE_2"/>
    <property type="match status" value="1"/>
</dbReference>
<accession>A0ABY1NUG2</accession>
<feature type="domain" description="2Fe-2S ferredoxin-type" evidence="6">
    <location>
        <begin position="253"/>
        <end position="349"/>
    </location>
</feature>
<dbReference type="CDD" id="cd07302">
    <property type="entry name" value="CHD"/>
    <property type="match status" value="1"/>
</dbReference>
<feature type="transmembrane region" description="Helical" evidence="4">
    <location>
        <begin position="140"/>
        <end position="158"/>
    </location>
</feature>
<reference evidence="7 8" key="1">
    <citation type="submission" date="2017-05" db="EMBL/GenBank/DDBJ databases">
        <authorList>
            <person name="Varghese N."/>
            <person name="Submissions S."/>
        </authorList>
    </citation>
    <scope>NUCLEOTIDE SEQUENCE [LARGE SCALE GENOMIC DNA]</scope>
    <source>
        <strain evidence="7 8">DSM 29734</strain>
    </source>
</reference>
<keyword evidence="2" id="KW-1003">Cell membrane</keyword>
<dbReference type="SUPFAM" id="SSF55073">
    <property type="entry name" value="Nucleotide cyclase"/>
    <property type="match status" value="1"/>
</dbReference>
<sequence>MNRLWQGNWRTKARIVSGLILFCYVLWHFTNVGLGLFSLELMHGGQELLEELTEGPLGGVVLYGALLTHMGLALYRLARKRTLRMPASEAGQVILGLTIPLLLMTHIVHTRVAENRFEVEPEMGFIAGLIWNSPSGWQQATLLLVVWIHACIGLHMWLRVLPGWRRVLPVMLSLATLIPAFALAGFLVQGRLQNARLFDPEGGAALRESYGFPTAETFARLAEINRGMLGIFVGLVGVTMMVHYGRRFIGARRAVRIRYVDGPEISGQPGMTLLEMSRVAGVPHMALCGGRGRCTTCRVIVEEGGGLLHPPEKAEADSLAAVNAPPNARLACQLRPREPATVLRVFRSDGQQARAHQSLGQERRLAILFLDMRSFTARTTGQLPYDVVFLLNRFFDAIVPSITGAGGTVDKYLGDGLLAVFELDSEEASAKAAIEAAAGISSALQVFNQALKAENAQPVAIGMGLHLGDLVLGEIGAANLAPRTIIGDTVNAASRLEGQTKALGVEVLVSEAVLAAAGHDPEVHHLEVLELRGVAQPVRALALKRAAALPAVLSKQAEMV</sequence>
<proteinExistence type="predicted"/>
<dbReference type="SMART" id="SM00044">
    <property type="entry name" value="CYCc"/>
    <property type="match status" value="1"/>
</dbReference>
<dbReference type="SUPFAM" id="SSF54292">
    <property type="entry name" value="2Fe-2S ferredoxin-like"/>
    <property type="match status" value="1"/>
</dbReference>
<dbReference type="RefSeq" id="WP_283425718.1">
    <property type="nucleotide sequence ID" value="NZ_FXTY01000003.1"/>
</dbReference>
<feature type="domain" description="Guanylate cyclase" evidence="5">
    <location>
        <begin position="366"/>
        <end position="497"/>
    </location>
</feature>
<evidence type="ECO:0000313" key="7">
    <source>
        <dbReference type="EMBL" id="SMP18402.1"/>
    </source>
</evidence>
<dbReference type="CDD" id="cd00207">
    <property type="entry name" value="fer2"/>
    <property type="match status" value="1"/>
</dbReference>
<feature type="transmembrane region" description="Helical" evidence="4">
    <location>
        <begin position="227"/>
        <end position="244"/>
    </location>
</feature>
<dbReference type="Gene3D" id="3.10.20.30">
    <property type="match status" value="1"/>
</dbReference>
<dbReference type="PANTHER" id="PTHR43081:SF17">
    <property type="entry name" value="BLL5647 PROTEIN"/>
    <property type="match status" value="1"/>
</dbReference>
<gene>
    <name evidence="7" type="ORF">SAMN06265373_103266</name>
</gene>
<feature type="transmembrane region" description="Helical" evidence="4">
    <location>
        <begin position="90"/>
        <end position="108"/>
    </location>
</feature>
<dbReference type="InterPro" id="IPR034804">
    <property type="entry name" value="SQR/QFR_C/D"/>
</dbReference>
<dbReference type="EMBL" id="FXTY01000003">
    <property type="protein sequence ID" value="SMP18402.1"/>
    <property type="molecule type" value="Genomic_DNA"/>
</dbReference>
<organism evidence="7 8">
    <name type="scientific">Shimia sagamensis</name>
    <dbReference type="NCBI Taxonomy" id="1566352"/>
    <lineage>
        <taxon>Bacteria</taxon>
        <taxon>Pseudomonadati</taxon>
        <taxon>Pseudomonadota</taxon>
        <taxon>Alphaproteobacteria</taxon>
        <taxon>Rhodobacterales</taxon>
        <taxon>Roseobacteraceae</taxon>
    </lineage>
</organism>
<evidence type="ECO:0000256" key="3">
    <source>
        <dbReference type="ARBA" id="ARBA00023136"/>
    </source>
</evidence>
<keyword evidence="4" id="KW-1133">Transmembrane helix</keyword>
<dbReference type="Gene3D" id="3.30.70.1230">
    <property type="entry name" value="Nucleotide cyclase"/>
    <property type="match status" value="1"/>
</dbReference>
<dbReference type="Proteomes" id="UP001157961">
    <property type="component" value="Unassembled WGS sequence"/>
</dbReference>
<dbReference type="InterPro" id="IPR036010">
    <property type="entry name" value="2Fe-2S_ferredoxin-like_sf"/>
</dbReference>
<dbReference type="SUPFAM" id="SSF81343">
    <property type="entry name" value="Fumarate reductase respiratory complex transmembrane subunits"/>
    <property type="match status" value="1"/>
</dbReference>
<feature type="transmembrane region" description="Helical" evidence="4">
    <location>
        <begin position="15"/>
        <end position="37"/>
    </location>
</feature>
<dbReference type="InterPro" id="IPR012675">
    <property type="entry name" value="Beta-grasp_dom_sf"/>
</dbReference>
<name>A0ABY1NUG2_9RHOB</name>
<dbReference type="PANTHER" id="PTHR43081">
    <property type="entry name" value="ADENYLATE CYCLASE, TERMINAL-DIFFERENTIATION SPECIFIC-RELATED"/>
    <property type="match status" value="1"/>
</dbReference>
<feature type="transmembrane region" description="Helical" evidence="4">
    <location>
        <begin position="57"/>
        <end position="78"/>
    </location>
</feature>
<dbReference type="Pfam" id="PF00111">
    <property type="entry name" value="Fer2"/>
    <property type="match status" value="1"/>
</dbReference>
<feature type="transmembrane region" description="Helical" evidence="4">
    <location>
        <begin position="170"/>
        <end position="188"/>
    </location>
</feature>
<dbReference type="PROSITE" id="PS51085">
    <property type="entry name" value="2FE2S_FER_2"/>
    <property type="match status" value="1"/>
</dbReference>
<dbReference type="InterPro" id="IPR001041">
    <property type="entry name" value="2Fe-2S_ferredoxin-type"/>
</dbReference>
<evidence type="ECO:0000259" key="6">
    <source>
        <dbReference type="PROSITE" id="PS51085"/>
    </source>
</evidence>
<keyword evidence="3 4" id="KW-0472">Membrane</keyword>
<keyword evidence="4" id="KW-0812">Transmembrane</keyword>
<dbReference type="InterPro" id="IPR050697">
    <property type="entry name" value="Adenylyl/Guanylyl_Cyclase_3/4"/>
</dbReference>
<comment type="caution">
    <text evidence="7">The sequence shown here is derived from an EMBL/GenBank/DDBJ whole genome shotgun (WGS) entry which is preliminary data.</text>
</comment>
<evidence type="ECO:0000313" key="8">
    <source>
        <dbReference type="Proteomes" id="UP001157961"/>
    </source>
</evidence>
<comment type="subcellular location">
    <subcellularLocation>
        <location evidence="1">Cell membrane</location>
        <topology evidence="1">Multi-pass membrane protein</topology>
    </subcellularLocation>
</comment>
<evidence type="ECO:0000256" key="2">
    <source>
        <dbReference type="ARBA" id="ARBA00022475"/>
    </source>
</evidence>
<evidence type="ECO:0000259" key="5">
    <source>
        <dbReference type="PROSITE" id="PS50125"/>
    </source>
</evidence>
<dbReference type="Pfam" id="PF00211">
    <property type="entry name" value="Guanylate_cyc"/>
    <property type="match status" value="1"/>
</dbReference>
<evidence type="ECO:0000256" key="1">
    <source>
        <dbReference type="ARBA" id="ARBA00004651"/>
    </source>
</evidence>
<dbReference type="InterPro" id="IPR001054">
    <property type="entry name" value="A/G_cyclase"/>
</dbReference>
<protein>
    <submittedName>
        <fullName evidence="7">Adenylate/guanylate cyclase</fullName>
    </submittedName>
</protein>
<evidence type="ECO:0000256" key="4">
    <source>
        <dbReference type="SAM" id="Phobius"/>
    </source>
</evidence>
<dbReference type="InterPro" id="IPR029787">
    <property type="entry name" value="Nucleotide_cyclase"/>
</dbReference>